<keyword evidence="5 15" id="KW-0378">Hydrolase</keyword>
<evidence type="ECO:0000256" key="1">
    <source>
        <dbReference type="ARBA" id="ARBA00009922"/>
    </source>
</evidence>
<dbReference type="GO" id="GO:0003677">
    <property type="term" value="F:DNA binding"/>
    <property type="evidence" value="ECO:0007669"/>
    <property type="project" value="UniProtKB-KW"/>
</dbReference>
<dbReference type="InterPro" id="IPR013986">
    <property type="entry name" value="DExx_box_DNA_helicase_dom_sf"/>
</dbReference>
<dbReference type="Gene3D" id="3.40.50.300">
    <property type="entry name" value="P-loop containing nucleotide triphosphate hydrolases"/>
    <property type="match status" value="3"/>
</dbReference>
<dbReference type="InterPro" id="IPR000212">
    <property type="entry name" value="DNA_helicase_UvrD/REP"/>
</dbReference>
<dbReference type="InterPro" id="IPR014016">
    <property type="entry name" value="UvrD-like_ATP-bd"/>
</dbReference>
<accession>A0ABD6D696</accession>
<evidence type="ECO:0000256" key="6">
    <source>
        <dbReference type="ARBA" id="ARBA00022806"/>
    </source>
</evidence>
<evidence type="ECO:0000313" key="19">
    <source>
        <dbReference type="Proteomes" id="UP001597052"/>
    </source>
</evidence>
<evidence type="ECO:0000259" key="16">
    <source>
        <dbReference type="PROSITE" id="PS51198"/>
    </source>
</evidence>
<dbReference type="SUPFAM" id="SSF52980">
    <property type="entry name" value="Restriction endonuclease-like"/>
    <property type="match status" value="1"/>
</dbReference>
<dbReference type="PANTHER" id="PTHR11070">
    <property type="entry name" value="UVRD / RECB / PCRA DNA HELICASE FAMILY MEMBER"/>
    <property type="match status" value="1"/>
</dbReference>
<dbReference type="GO" id="GO:0006281">
    <property type="term" value="P:DNA repair"/>
    <property type="evidence" value="ECO:0007669"/>
    <property type="project" value="UniProtKB-KW"/>
</dbReference>
<dbReference type="InterPro" id="IPR011335">
    <property type="entry name" value="Restrct_endonuc-II-like"/>
</dbReference>
<dbReference type="Gene3D" id="1.10.10.160">
    <property type="match status" value="1"/>
</dbReference>
<keyword evidence="19" id="KW-1185">Reference proteome</keyword>
<feature type="domain" description="UvrD-like helicase ATP-binding" evidence="16">
    <location>
        <begin position="12"/>
        <end position="423"/>
    </location>
</feature>
<dbReference type="GO" id="GO:0043138">
    <property type="term" value="F:3'-5' DNA helicase activity"/>
    <property type="evidence" value="ECO:0007669"/>
    <property type="project" value="UniProtKB-EC"/>
</dbReference>
<keyword evidence="2" id="KW-0540">Nuclease</keyword>
<proteinExistence type="inferred from homology"/>
<protein>
    <recommendedName>
        <fullName evidence="13">DNA 3'-5' helicase</fullName>
        <ecNumber evidence="13">5.6.2.4</ecNumber>
    </recommendedName>
</protein>
<comment type="caution">
    <text evidence="18">The sequence shown here is derived from an EMBL/GenBank/DDBJ whole genome shotgun (WGS) entry which is preliminary data.</text>
</comment>
<evidence type="ECO:0000256" key="12">
    <source>
        <dbReference type="ARBA" id="ARBA00034617"/>
    </source>
</evidence>
<evidence type="ECO:0000256" key="15">
    <source>
        <dbReference type="PROSITE-ProRule" id="PRU00560"/>
    </source>
</evidence>
<comment type="catalytic activity">
    <reaction evidence="14">
        <text>ATP + H2O = ADP + phosphate + H(+)</text>
        <dbReference type="Rhea" id="RHEA:13065"/>
        <dbReference type="ChEBI" id="CHEBI:15377"/>
        <dbReference type="ChEBI" id="CHEBI:15378"/>
        <dbReference type="ChEBI" id="CHEBI:30616"/>
        <dbReference type="ChEBI" id="CHEBI:43474"/>
        <dbReference type="ChEBI" id="CHEBI:456216"/>
        <dbReference type="EC" id="5.6.2.4"/>
    </reaction>
</comment>
<evidence type="ECO:0000256" key="11">
    <source>
        <dbReference type="ARBA" id="ARBA00023235"/>
    </source>
</evidence>
<evidence type="ECO:0000256" key="5">
    <source>
        <dbReference type="ARBA" id="ARBA00022801"/>
    </source>
</evidence>
<keyword evidence="3 15" id="KW-0547">Nucleotide-binding</keyword>
<feature type="binding site" evidence="15">
    <location>
        <begin position="33"/>
        <end position="40"/>
    </location>
    <ligand>
        <name>ATP</name>
        <dbReference type="ChEBI" id="CHEBI:30616"/>
    </ligand>
</feature>
<evidence type="ECO:0000256" key="14">
    <source>
        <dbReference type="ARBA" id="ARBA00048988"/>
    </source>
</evidence>
<dbReference type="Pfam" id="PF00580">
    <property type="entry name" value="UvrD-helicase"/>
    <property type="match status" value="2"/>
</dbReference>
<organism evidence="18 19">
    <name type="scientific">Halohasta litorea</name>
    <dbReference type="NCBI Taxonomy" id="869891"/>
    <lineage>
        <taxon>Archaea</taxon>
        <taxon>Methanobacteriati</taxon>
        <taxon>Methanobacteriota</taxon>
        <taxon>Stenosarchaea group</taxon>
        <taxon>Halobacteria</taxon>
        <taxon>Halobacteriales</taxon>
        <taxon>Haloferacaceae</taxon>
        <taxon>Halohasta</taxon>
    </lineage>
</organism>
<dbReference type="InterPro" id="IPR011604">
    <property type="entry name" value="PDDEXK-like_dom_sf"/>
</dbReference>
<dbReference type="InterPro" id="IPR038726">
    <property type="entry name" value="PDDEXK_AddAB-type"/>
</dbReference>
<keyword evidence="4" id="KW-0227">DNA damage</keyword>
<dbReference type="EMBL" id="JBHUDM010000002">
    <property type="protein sequence ID" value="MFD1641552.1"/>
    <property type="molecule type" value="Genomic_DNA"/>
</dbReference>
<evidence type="ECO:0000313" key="18">
    <source>
        <dbReference type="EMBL" id="MFD1641552.1"/>
    </source>
</evidence>
<dbReference type="InterPro" id="IPR027417">
    <property type="entry name" value="P-loop_NTPase"/>
</dbReference>
<evidence type="ECO:0000256" key="8">
    <source>
        <dbReference type="ARBA" id="ARBA00022840"/>
    </source>
</evidence>
<dbReference type="SUPFAM" id="SSF52540">
    <property type="entry name" value="P-loop containing nucleoside triphosphate hydrolases"/>
    <property type="match status" value="1"/>
</dbReference>
<evidence type="ECO:0000259" key="17">
    <source>
        <dbReference type="PROSITE" id="PS51217"/>
    </source>
</evidence>
<dbReference type="Pfam" id="PF12705">
    <property type="entry name" value="PDDEXK_1"/>
    <property type="match status" value="1"/>
</dbReference>
<comment type="catalytic activity">
    <reaction evidence="12">
        <text>Couples ATP hydrolysis with the unwinding of duplex DNA by translocating in the 3'-5' direction.</text>
        <dbReference type="EC" id="5.6.2.4"/>
    </reaction>
</comment>
<dbReference type="RefSeq" id="WP_256396847.1">
    <property type="nucleotide sequence ID" value="NZ_JANHDJ010000005.1"/>
</dbReference>
<evidence type="ECO:0000256" key="7">
    <source>
        <dbReference type="ARBA" id="ARBA00022839"/>
    </source>
</evidence>
<dbReference type="Pfam" id="PF13361">
    <property type="entry name" value="UvrD_C"/>
    <property type="match status" value="1"/>
</dbReference>
<evidence type="ECO:0000256" key="13">
    <source>
        <dbReference type="ARBA" id="ARBA00034808"/>
    </source>
</evidence>
<keyword evidence="9" id="KW-0238">DNA-binding</keyword>
<dbReference type="EC" id="5.6.2.4" evidence="13"/>
<feature type="domain" description="UvrD-like helicase C-terminal" evidence="17">
    <location>
        <begin position="419"/>
        <end position="694"/>
    </location>
</feature>
<keyword evidence="11" id="KW-0413">Isomerase</keyword>
<comment type="similarity">
    <text evidence="1">Belongs to the helicase family. UvrD subfamily.</text>
</comment>
<keyword evidence="6 15" id="KW-0347">Helicase</keyword>
<keyword evidence="7" id="KW-0269">Exonuclease</keyword>
<evidence type="ECO:0000256" key="3">
    <source>
        <dbReference type="ARBA" id="ARBA00022741"/>
    </source>
</evidence>
<reference evidence="18 19" key="1">
    <citation type="journal article" date="2019" name="Int. J. Syst. Evol. Microbiol.">
        <title>The Global Catalogue of Microorganisms (GCM) 10K type strain sequencing project: providing services to taxonomists for standard genome sequencing and annotation.</title>
        <authorList>
            <consortium name="The Broad Institute Genomics Platform"/>
            <consortium name="The Broad Institute Genome Sequencing Center for Infectious Disease"/>
            <person name="Wu L."/>
            <person name="Ma J."/>
        </authorList>
    </citation>
    <scope>NUCLEOTIDE SEQUENCE [LARGE SCALE GENOMIC DNA]</scope>
    <source>
        <strain evidence="18 19">CGMCC 1.10593</strain>
    </source>
</reference>
<keyword evidence="10" id="KW-0234">DNA repair</keyword>
<dbReference type="PROSITE" id="PS51217">
    <property type="entry name" value="UVRD_HELICASE_CTER"/>
    <property type="match status" value="1"/>
</dbReference>
<dbReference type="PROSITE" id="PS51198">
    <property type="entry name" value="UVRD_HELICASE_ATP_BIND"/>
    <property type="match status" value="1"/>
</dbReference>
<dbReference type="GO" id="GO:0004527">
    <property type="term" value="F:exonuclease activity"/>
    <property type="evidence" value="ECO:0007669"/>
    <property type="project" value="UniProtKB-KW"/>
</dbReference>
<evidence type="ECO:0000256" key="2">
    <source>
        <dbReference type="ARBA" id="ARBA00022722"/>
    </source>
</evidence>
<dbReference type="Gene3D" id="1.10.486.10">
    <property type="entry name" value="PCRA, domain 4"/>
    <property type="match status" value="1"/>
</dbReference>
<keyword evidence="8 15" id="KW-0067">ATP-binding</keyword>
<dbReference type="GO" id="GO:0005524">
    <property type="term" value="F:ATP binding"/>
    <property type="evidence" value="ECO:0007669"/>
    <property type="project" value="UniProtKB-UniRule"/>
</dbReference>
<dbReference type="Gene3D" id="3.90.320.10">
    <property type="match status" value="1"/>
</dbReference>
<sequence length="1145" mass="128568">MDDHEPMDDTPLQPQGNQPAVLAATGDEIKIEAVAGSGKTTTMVWRIRDEIHTRETPPNRILVLTFAKEATHNVQEKLREELGASDSFDVDVYNYHSFCYQLLQEYAYHSGLSPDFELITEDQRPQLIESVYTSVDFEFAPPSSPAASGPDQASVGELTDFIGSMRREAIDPAAIREYLPDDETLTELIDLQQRLEGAAHDLINVDANDIMWDAETIADNCEQLARVYRFKATGYDQDTDLSRSVGAHLDAMTECADSVAGYLRTETNLSWKEYRLPEILFEDTRGPFEGIKQTPMGRFSEYVTMLRRVRAYISAYEAYTEELDDRGALDYDELIHKAVELMNDSEVREDILSQWDVVFCDEFQDTDSSQLNLVDELRSEMEIMVIGDSDQAIYEWRGQDPDNMSNLPDSFEEITLPDNFRSRQAILDITNNLGRDTQQIHSKRSADPPSVFKINSEGAETEQQVSTTISQLLADRIAELEGHRLSDIAVLVRKNRHAKQIADQLDQESIPYTLSAGSDEAVSHGFQTVLSYLRILVEPGDDVSWQRVLLLLYRVPEADIDRLLAAGETVPEGFEAVSPSALDRPERLQEALSEYETLQKISATHSVSELYSHMKRETKLEWFLRDADRDRLQSIEQLISSFSDSPVQLRLTPKFLSYLERQADLLTASEETATSQGTKSEGAIDIMTVHQVKGLDFDTVLLPYLAEDEFATLSNYQTHIYSYDMLVDGIEGTLDDPLRSDISEAQIAEEWRILHVALTRAKNQLFLFGTDLPEGIGDVPLVDQQLPGSESDTPIDWSASGPRLPIWSALTDSYDAIAETAPNEVRDITEPITRGVGEDPGTITYYQQPLSTADAIEQVLEFADGMVERTLDTNTDTVDGRRYADVPLGVDQEIQLARQHSHSALEAVRDCGRRHVLDYVVDAFPDPVSERDGQRGVTQADIGTLFHDVAELAYWRGYTTVEEWITACRWIGQRYDGSDCVEAAIDCIESYFETPVPEWTAVGAEVPIELDEIDGLTGTVTGYVDAVCEYPDGGLAVIDYKTSQSKKTLAESYQLLLYVRGCADRFEEEITHAGYVYVGDPGPAVQLFEVEEIERQWDDLHADLLAADASTFDDVEAGPHCEFCEHRSLGCAEPPFEYTDDLRLD</sequence>
<gene>
    <name evidence="18" type="ORF">ACFSBW_06650</name>
</gene>
<dbReference type="PANTHER" id="PTHR11070:SF2">
    <property type="entry name" value="ATP-DEPENDENT DNA HELICASE SRS2"/>
    <property type="match status" value="1"/>
</dbReference>
<evidence type="ECO:0000256" key="4">
    <source>
        <dbReference type="ARBA" id="ARBA00022763"/>
    </source>
</evidence>
<evidence type="ECO:0000256" key="10">
    <source>
        <dbReference type="ARBA" id="ARBA00023204"/>
    </source>
</evidence>
<name>A0ABD6D696_9EURY</name>
<dbReference type="AlphaFoldDB" id="A0ABD6D696"/>
<dbReference type="InterPro" id="IPR014017">
    <property type="entry name" value="DNA_helicase_UvrD-like_C"/>
</dbReference>
<evidence type="ECO:0000256" key="9">
    <source>
        <dbReference type="ARBA" id="ARBA00023125"/>
    </source>
</evidence>
<dbReference type="Proteomes" id="UP001597052">
    <property type="component" value="Unassembled WGS sequence"/>
</dbReference>